<reference evidence="3 4" key="1">
    <citation type="submission" date="2021-06" db="EMBL/GenBank/DDBJ databases">
        <authorList>
            <person name="Palmer J.M."/>
        </authorList>
    </citation>
    <scope>NUCLEOTIDE SEQUENCE [LARGE SCALE GENOMIC DNA]</scope>
    <source>
        <strain evidence="3 4">GA_2019</strain>
        <tissue evidence="3">Muscle</tissue>
    </source>
</reference>
<dbReference type="SUPFAM" id="SSF103473">
    <property type="entry name" value="MFS general substrate transporter"/>
    <property type="match status" value="1"/>
</dbReference>
<gene>
    <name evidence="3" type="ORF">GOODEAATRI_011060</name>
</gene>
<accession>A0ABV0PML6</accession>
<name>A0ABV0PML6_9TELE</name>
<keyword evidence="2" id="KW-0472">Membrane</keyword>
<evidence type="ECO:0000256" key="1">
    <source>
        <dbReference type="ARBA" id="ARBA00004141"/>
    </source>
</evidence>
<feature type="transmembrane region" description="Helical" evidence="2">
    <location>
        <begin position="137"/>
        <end position="160"/>
    </location>
</feature>
<dbReference type="Gene3D" id="1.20.1250.20">
    <property type="entry name" value="MFS general substrate transporter like domains"/>
    <property type="match status" value="1"/>
</dbReference>
<dbReference type="InterPro" id="IPR036259">
    <property type="entry name" value="MFS_trans_sf"/>
</dbReference>
<protein>
    <submittedName>
        <fullName evidence="3">Uncharacterized protein</fullName>
    </submittedName>
</protein>
<dbReference type="Proteomes" id="UP001476798">
    <property type="component" value="Unassembled WGS sequence"/>
</dbReference>
<dbReference type="EMBL" id="JAHRIO010080631">
    <property type="protein sequence ID" value="MEQ2184724.1"/>
    <property type="molecule type" value="Genomic_DNA"/>
</dbReference>
<sequence length="226" mass="25519">MSPLQLSVYWRLSLLFFLTPFVFFLDIFTVAIAARTCRHDNDSDATASWLGTLPPSADSNQSQHGEVSEMNCFCPRLKPNFNIFVFDLFLTHGRRLWTDTWPGFLCRYGKRPVLLVCACVQAFCGLVPAVFPQPLLFLAIRCLTAVCCCCIHICAFSLAWSELQNAAEAKTQTAGSGGHTPSDITQLRHPTILLRLFIMSYLRYSTCFIFRTGGVQEIQQLWCNRS</sequence>
<feature type="transmembrane region" description="Helical" evidence="2">
    <location>
        <begin position="12"/>
        <end position="34"/>
    </location>
</feature>
<proteinExistence type="predicted"/>
<keyword evidence="4" id="KW-1185">Reference proteome</keyword>
<comment type="subcellular location">
    <subcellularLocation>
        <location evidence="1">Membrane</location>
        <topology evidence="1">Multi-pass membrane protein</topology>
    </subcellularLocation>
</comment>
<organism evidence="3 4">
    <name type="scientific">Goodea atripinnis</name>
    <dbReference type="NCBI Taxonomy" id="208336"/>
    <lineage>
        <taxon>Eukaryota</taxon>
        <taxon>Metazoa</taxon>
        <taxon>Chordata</taxon>
        <taxon>Craniata</taxon>
        <taxon>Vertebrata</taxon>
        <taxon>Euteleostomi</taxon>
        <taxon>Actinopterygii</taxon>
        <taxon>Neopterygii</taxon>
        <taxon>Teleostei</taxon>
        <taxon>Neoteleostei</taxon>
        <taxon>Acanthomorphata</taxon>
        <taxon>Ovalentaria</taxon>
        <taxon>Atherinomorphae</taxon>
        <taxon>Cyprinodontiformes</taxon>
        <taxon>Goodeidae</taxon>
        <taxon>Goodea</taxon>
    </lineage>
</organism>
<comment type="caution">
    <text evidence="3">The sequence shown here is derived from an EMBL/GenBank/DDBJ whole genome shotgun (WGS) entry which is preliminary data.</text>
</comment>
<keyword evidence="2" id="KW-1133">Transmembrane helix</keyword>
<feature type="transmembrane region" description="Helical" evidence="2">
    <location>
        <begin position="113"/>
        <end position="131"/>
    </location>
</feature>
<evidence type="ECO:0000256" key="2">
    <source>
        <dbReference type="SAM" id="Phobius"/>
    </source>
</evidence>
<keyword evidence="2" id="KW-0812">Transmembrane</keyword>
<evidence type="ECO:0000313" key="4">
    <source>
        <dbReference type="Proteomes" id="UP001476798"/>
    </source>
</evidence>
<evidence type="ECO:0000313" key="3">
    <source>
        <dbReference type="EMBL" id="MEQ2184724.1"/>
    </source>
</evidence>